<gene>
    <name evidence="1" type="ORF">F5876DRAFT_80760</name>
</gene>
<accession>A0ACC1TPT4</accession>
<name>A0ACC1TPT4_9AGAR</name>
<dbReference type="EMBL" id="MU795435">
    <property type="protein sequence ID" value="KAJ3806376.1"/>
    <property type="molecule type" value="Genomic_DNA"/>
</dbReference>
<reference evidence="1" key="1">
    <citation type="submission" date="2022-09" db="EMBL/GenBank/DDBJ databases">
        <title>A Global Phylogenomic Analysis of the Shiitake Genus Lentinula.</title>
        <authorList>
            <consortium name="DOE Joint Genome Institute"/>
            <person name="Sierra-Patev S."/>
            <person name="Min B."/>
            <person name="Naranjo-Ortiz M."/>
            <person name="Looney B."/>
            <person name="Konkel Z."/>
            <person name="Slot J.C."/>
            <person name="Sakamoto Y."/>
            <person name="Steenwyk J.L."/>
            <person name="Rokas A."/>
            <person name="Carro J."/>
            <person name="Camarero S."/>
            <person name="Ferreira P."/>
            <person name="Molpeceres G."/>
            <person name="Ruiz-Duenas F.J."/>
            <person name="Serrano A."/>
            <person name="Henrissat B."/>
            <person name="Drula E."/>
            <person name="Hughes K.W."/>
            <person name="Mata J.L."/>
            <person name="Ishikawa N.K."/>
            <person name="Vargas-Isla R."/>
            <person name="Ushijima S."/>
            <person name="Smith C.A."/>
            <person name="Ahrendt S."/>
            <person name="Andreopoulos W."/>
            <person name="He G."/>
            <person name="Labutti K."/>
            <person name="Lipzen A."/>
            <person name="Ng V."/>
            <person name="Riley R."/>
            <person name="Sandor L."/>
            <person name="Barry K."/>
            <person name="Martinez A.T."/>
            <person name="Xiao Y."/>
            <person name="Gibbons J.G."/>
            <person name="Terashima K."/>
            <person name="Grigoriev I.V."/>
            <person name="Hibbett D.S."/>
        </authorList>
    </citation>
    <scope>NUCLEOTIDE SEQUENCE</scope>
    <source>
        <strain evidence="1">TMI1499</strain>
    </source>
</reference>
<evidence type="ECO:0000313" key="2">
    <source>
        <dbReference type="Proteomes" id="UP001163835"/>
    </source>
</evidence>
<sequence>MVRFLTTLAGYSAFLVASGCIALPFISGTNEGQAIPALTPVSNMISPSERSQDLRNMEGFDLGLSNSILRRTVATQCVPLESEMLKKLGGWDEMNKFADTHWSKKGRNVVTNDKHEPDDKAELCTAGPVQISYEGTPDCITNNASTAGVFDGTTGTVSMAVLQGFSATSMFTISSSTILGLTSSFMTMLNFPDITGLMSQFSASATISNTATKSFTITQNEMVTSTILMAAPNGESCDATLSVRTCTIQGKGTLPLTVTNASVIWFEYKDKVKGHYKCKYAATSSSPGMLIHHSRYIDRYEAGQLKASDRSGYINFSGPIQVKTHSAYAGSCQNISLTA</sequence>
<dbReference type="Proteomes" id="UP001163835">
    <property type="component" value="Unassembled WGS sequence"/>
</dbReference>
<keyword evidence="2" id="KW-1185">Reference proteome</keyword>
<organism evidence="1 2">
    <name type="scientific">Lentinula aff. lateritia</name>
    <dbReference type="NCBI Taxonomy" id="2804960"/>
    <lineage>
        <taxon>Eukaryota</taxon>
        <taxon>Fungi</taxon>
        <taxon>Dikarya</taxon>
        <taxon>Basidiomycota</taxon>
        <taxon>Agaricomycotina</taxon>
        <taxon>Agaricomycetes</taxon>
        <taxon>Agaricomycetidae</taxon>
        <taxon>Agaricales</taxon>
        <taxon>Marasmiineae</taxon>
        <taxon>Omphalotaceae</taxon>
        <taxon>Lentinula</taxon>
    </lineage>
</organism>
<proteinExistence type="predicted"/>
<comment type="caution">
    <text evidence="1">The sequence shown here is derived from an EMBL/GenBank/DDBJ whole genome shotgun (WGS) entry which is preliminary data.</text>
</comment>
<protein>
    <submittedName>
        <fullName evidence="1">Uncharacterized protein</fullName>
    </submittedName>
</protein>
<evidence type="ECO:0000313" key="1">
    <source>
        <dbReference type="EMBL" id="KAJ3806376.1"/>
    </source>
</evidence>